<gene>
    <name evidence="2" type="ORF">GDO81_028146</name>
</gene>
<accession>A0AAV6Z109</accession>
<proteinExistence type="predicted"/>
<sequence length="80" mass="8885">MPAPPIHTLKSSRLRTIYVSGSGTDFNKNILNLRLIMYLDHNGRWRVYFLNVVTLFSLMGAVCVMFGGLRGAKLVPGSSD</sequence>
<evidence type="ECO:0000313" key="3">
    <source>
        <dbReference type="Proteomes" id="UP000824782"/>
    </source>
</evidence>
<protein>
    <recommendedName>
        <fullName evidence="4">Transmembrane protein</fullName>
    </recommendedName>
</protein>
<keyword evidence="1" id="KW-1133">Transmembrane helix</keyword>
<evidence type="ECO:0008006" key="4">
    <source>
        <dbReference type="Google" id="ProtNLM"/>
    </source>
</evidence>
<dbReference type="Proteomes" id="UP000824782">
    <property type="component" value="Unassembled WGS sequence"/>
</dbReference>
<name>A0AAV6Z109_ENGPU</name>
<dbReference type="AlphaFoldDB" id="A0AAV6Z109"/>
<evidence type="ECO:0000256" key="1">
    <source>
        <dbReference type="SAM" id="Phobius"/>
    </source>
</evidence>
<comment type="caution">
    <text evidence="2">The sequence shown here is derived from an EMBL/GenBank/DDBJ whole genome shotgun (WGS) entry which is preliminary data.</text>
</comment>
<keyword evidence="1" id="KW-0472">Membrane</keyword>
<feature type="transmembrane region" description="Helical" evidence="1">
    <location>
        <begin position="47"/>
        <end position="69"/>
    </location>
</feature>
<organism evidence="2 3">
    <name type="scientific">Engystomops pustulosus</name>
    <name type="common">Tungara frog</name>
    <name type="synonym">Physalaemus pustulosus</name>
    <dbReference type="NCBI Taxonomy" id="76066"/>
    <lineage>
        <taxon>Eukaryota</taxon>
        <taxon>Metazoa</taxon>
        <taxon>Chordata</taxon>
        <taxon>Craniata</taxon>
        <taxon>Vertebrata</taxon>
        <taxon>Euteleostomi</taxon>
        <taxon>Amphibia</taxon>
        <taxon>Batrachia</taxon>
        <taxon>Anura</taxon>
        <taxon>Neobatrachia</taxon>
        <taxon>Hyloidea</taxon>
        <taxon>Leptodactylidae</taxon>
        <taxon>Leiuperinae</taxon>
        <taxon>Engystomops</taxon>
    </lineage>
</organism>
<keyword evidence="1" id="KW-0812">Transmembrane</keyword>
<dbReference type="EMBL" id="WNYA01006485">
    <property type="protein sequence ID" value="KAG8541840.1"/>
    <property type="molecule type" value="Genomic_DNA"/>
</dbReference>
<keyword evidence="3" id="KW-1185">Reference proteome</keyword>
<reference evidence="2" key="1">
    <citation type="thesis" date="2020" institute="ProQuest LLC" country="789 East Eisenhower Parkway, Ann Arbor, MI, USA">
        <title>Comparative Genomics and Chromosome Evolution.</title>
        <authorList>
            <person name="Mudd A.B."/>
        </authorList>
    </citation>
    <scope>NUCLEOTIDE SEQUENCE</scope>
    <source>
        <strain evidence="2">237g6f4</strain>
        <tissue evidence="2">Blood</tissue>
    </source>
</reference>
<evidence type="ECO:0000313" key="2">
    <source>
        <dbReference type="EMBL" id="KAG8541840.1"/>
    </source>
</evidence>